<feature type="transmembrane region" description="Helical" evidence="6">
    <location>
        <begin position="87"/>
        <end position="107"/>
    </location>
</feature>
<protein>
    <recommendedName>
        <fullName evidence="7">Citrate transporter-like domain-containing protein</fullName>
    </recommendedName>
</protein>
<comment type="caution">
    <text evidence="8">The sequence shown here is derived from an EMBL/GenBank/DDBJ whole genome shotgun (WGS) entry which is preliminary data.</text>
</comment>
<dbReference type="VEuPathDB" id="VectorBase:LOC119160872"/>
<evidence type="ECO:0000313" key="8">
    <source>
        <dbReference type="EMBL" id="KAH8038841.1"/>
    </source>
</evidence>
<evidence type="ECO:0000256" key="1">
    <source>
        <dbReference type="ARBA" id="ARBA00004141"/>
    </source>
</evidence>
<dbReference type="Proteomes" id="UP000821866">
    <property type="component" value="Chromosome 1"/>
</dbReference>
<dbReference type="PANTHER" id="PTHR10283">
    <property type="entry name" value="SOLUTE CARRIER FAMILY 13 MEMBER"/>
    <property type="match status" value="1"/>
</dbReference>
<dbReference type="InterPro" id="IPR004680">
    <property type="entry name" value="Cit_transptr-like_dom"/>
</dbReference>
<accession>A0A9J6EX28</accession>
<keyword evidence="5 6" id="KW-0472">Membrane</keyword>
<feature type="domain" description="Citrate transporter-like" evidence="7">
    <location>
        <begin position="24"/>
        <end position="187"/>
    </location>
</feature>
<keyword evidence="2" id="KW-0813">Transport</keyword>
<keyword evidence="4 6" id="KW-1133">Transmembrane helix</keyword>
<dbReference type="Pfam" id="PF03600">
    <property type="entry name" value="CitMHS"/>
    <property type="match status" value="1"/>
</dbReference>
<name>A0A9J6EX28_RHIMP</name>
<gene>
    <name evidence="8" type="ORF">HPB51_003344</name>
</gene>
<sequence length="226" mass="24928">MKSVLLFGIPRDPYMNDTIPNPTWDEVNDRVSRGTVLVICGGLMLAEAFKQKVLSRTVATTLAVFEPVPRELVLSALCLLVSFMSELASNSAVSFLMIPVVIDLALLTKKHPLHYALPAAMCCSISLMLLVATPTSAIVYHLGHKMPRDMARPGVLMNLMTVVGEIAYVHVVAVYLLGLDSMPWWAKDYSINLVGTITSRMARTARRAAIEAAGSWQHCRICTQRW</sequence>
<dbReference type="GO" id="GO:0015137">
    <property type="term" value="F:citrate transmembrane transporter activity"/>
    <property type="evidence" value="ECO:0007669"/>
    <property type="project" value="TreeGrafter"/>
</dbReference>
<dbReference type="GO" id="GO:0015141">
    <property type="term" value="F:succinate transmembrane transporter activity"/>
    <property type="evidence" value="ECO:0007669"/>
    <property type="project" value="TreeGrafter"/>
</dbReference>
<evidence type="ECO:0000256" key="4">
    <source>
        <dbReference type="ARBA" id="ARBA00022989"/>
    </source>
</evidence>
<dbReference type="GO" id="GO:0005886">
    <property type="term" value="C:plasma membrane"/>
    <property type="evidence" value="ECO:0007669"/>
    <property type="project" value="TreeGrafter"/>
</dbReference>
<reference evidence="8" key="2">
    <citation type="submission" date="2021-09" db="EMBL/GenBank/DDBJ databases">
        <authorList>
            <person name="Jia N."/>
            <person name="Wang J."/>
            <person name="Shi W."/>
            <person name="Du L."/>
            <person name="Sun Y."/>
            <person name="Zhan W."/>
            <person name="Jiang J."/>
            <person name="Wang Q."/>
            <person name="Zhang B."/>
            <person name="Ji P."/>
            <person name="Sakyi L.B."/>
            <person name="Cui X."/>
            <person name="Yuan T."/>
            <person name="Jiang B."/>
            <person name="Yang W."/>
            <person name="Lam T.T.-Y."/>
            <person name="Chang Q."/>
            <person name="Ding S."/>
            <person name="Wang X."/>
            <person name="Zhu J."/>
            <person name="Ruan X."/>
            <person name="Zhao L."/>
            <person name="Wei J."/>
            <person name="Que T."/>
            <person name="Du C."/>
            <person name="Cheng J."/>
            <person name="Dai P."/>
            <person name="Han X."/>
            <person name="Huang E."/>
            <person name="Gao Y."/>
            <person name="Liu J."/>
            <person name="Shao H."/>
            <person name="Ye R."/>
            <person name="Li L."/>
            <person name="Wei W."/>
            <person name="Wang X."/>
            <person name="Wang C."/>
            <person name="Huo Q."/>
            <person name="Li W."/>
            <person name="Guo W."/>
            <person name="Chen H."/>
            <person name="Chen S."/>
            <person name="Zhou L."/>
            <person name="Zhou L."/>
            <person name="Ni X."/>
            <person name="Tian J."/>
            <person name="Zhou Y."/>
            <person name="Sheng Y."/>
            <person name="Liu T."/>
            <person name="Pan Y."/>
            <person name="Xia L."/>
            <person name="Li J."/>
            <person name="Zhao F."/>
            <person name="Cao W."/>
        </authorList>
    </citation>
    <scope>NUCLEOTIDE SEQUENCE</scope>
    <source>
        <strain evidence="8">Rmic-2018</strain>
        <tissue evidence="8">Larvae</tissue>
    </source>
</reference>
<keyword evidence="9" id="KW-1185">Reference proteome</keyword>
<organism evidence="8 9">
    <name type="scientific">Rhipicephalus microplus</name>
    <name type="common">Cattle tick</name>
    <name type="synonym">Boophilus microplus</name>
    <dbReference type="NCBI Taxonomy" id="6941"/>
    <lineage>
        <taxon>Eukaryota</taxon>
        <taxon>Metazoa</taxon>
        <taxon>Ecdysozoa</taxon>
        <taxon>Arthropoda</taxon>
        <taxon>Chelicerata</taxon>
        <taxon>Arachnida</taxon>
        <taxon>Acari</taxon>
        <taxon>Parasitiformes</taxon>
        <taxon>Ixodida</taxon>
        <taxon>Ixodoidea</taxon>
        <taxon>Ixodidae</taxon>
        <taxon>Rhipicephalinae</taxon>
        <taxon>Rhipicephalus</taxon>
        <taxon>Boophilus</taxon>
    </lineage>
</organism>
<feature type="transmembrane region" description="Helical" evidence="6">
    <location>
        <begin position="155"/>
        <end position="177"/>
    </location>
</feature>
<evidence type="ECO:0000256" key="2">
    <source>
        <dbReference type="ARBA" id="ARBA00022448"/>
    </source>
</evidence>
<dbReference type="EMBL" id="JABSTU010000001">
    <property type="protein sequence ID" value="KAH8038841.1"/>
    <property type="molecule type" value="Genomic_DNA"/>
</dbReference>
<evidence type="ECO:0000256" key="6">
    <source>
        <dbReference type="SAM" id="Phobius"/>
    </source>
</evidence>
<proteinExistence type="predicted"/>
<reference evidence="8" key="1">
    <citation type="journal article" date="2020" name="Cell">
        <title>Large-Scale Comparative Analyses of Tick Genomes Elucidate Their Genetic Diversity and Vector Capacities.</title>
        <authorList>
            <consortium name="Tick Genome and Microbiome Consortium (TIGMIC)"/>
            <person name="Jia N."/>
            <person name="Wang J."/>
            <person name="Shi W."/>
            <person name="Du L."/>
            <person name="Sun Y."/>
            <person name="Zhan W."/>
            <person name="Jiang J.F."/>
            <person name="Wang Q."/>
            <person name="Zhang B."/>
            <person name="Ji P."/>
            <person name="Bell-Sakyi L."/>
            <person name="Cui X.M."/>
            <person name="Yuan T.T."/>
            <person name="Jiang B.G."/>
            <person name="Yang W.F."/>
            <person name="Lam T.T."/>
            <person name="Chang Q.C."/>
            <person name="Ding S.J."/>
            <person name="Wang X.J."/>
            <person name="Zhu J.G."/>
            <person name="Ruan X.D."/>
            <person name="Zhao L."/>
            <person name="Wei J.T."/>
            <person name="Ye R.Z."/>
            <person name="Que T.C."/>
            <person name="Du C.H."/>
            <person name="Zhou Y.H."/>
            <person name="Cheng J.X."/>
            <person name="Dai P.F."/>
            <person name="Guo W.B."/>
            <person name="Han X.H."/>
            <person name="Huang E.J."/>
            <person name="Li L.F."/>
            <person name="Wei W."/>
            <person name="Gao Y.C."/>
            <person name="Liu J.Z."/>
            <person name="Shao H.Z."/>
            <person name="Wang X."/>
            <person name="Wang C.C."/>
            <person name="Yang T.C."/>
            <person name="Huo Q.B."/>
            <person name="Li W."/>
            <person name="Chen H.Y."/>
            <person name="Chen S.E."/>
            <person name="Zhou L.G."/>
            <person name="Ni X.B."/>
            <person name="Tian J.H."/>
            <person name="Sheng Y."/>
            <person name="Liu T."/>
            <person name="Pan Y.S."/>
            <person name="Xia L.Y."/>
            <person name="Li J."/>
            <person name="Zhao F."/>
            <person name="Cao W.C."/>
        </authorList>
    </citation>
    <scope>NUCLEOTIDE SEQUENCE</scope>
    <source>
        <strain evidence="8">Rmic-2018</strain>
    </source>
</reference>
<evidence type="ECO:0000259" key="7">
    <source>
        <dbReference type="Pfam" id="PF03600"/>
    </source>
</evidence>
<dbReference type="AlphaFoldDB" id="A0A9J6EX28"/>
<evidence type="ECO:0000256" key="5">
    <source>
        <dbReference type="ARBA" id="ARBA00023136"/>
    </source>
</evidence>
<evidence type="ECO:0000256" key="3">
    <source>
        <dbReference type="ARBA" id="ARBA00022692"/>
    </source>
</evidence>
<feature type="transmembrane region" description="Helical" evidence="6">
    <location>
        <begin position="119"/>
        <end position="143"/>
    </location>
</feature>
<evidence type="ECO:0000313" key="9">
    <source>
        <dbReference type="Proteomes" id="UP000821866"/>
    </source>
</evidence>
<dbReference type="PANTHER" id="PTHR10283:SF82">
    <property type="entry name" value="SOLUTE CARRIER FAMILY 13 MEMBER 2"/>
    <property type="match status" value="1"/>
</dbReference>
<comment type="subcellular location">
    <subcellularLocation>
        <location evidence="1">Membrane</location>
        <topology evidence="1">Multi-pass membrane protein</topology>
    </subcellularLocation>
</comment>
<keyword evidence="3 6" id="KW-0812">Transmembrane</keyword>